<evidence type="ECO:0000256" key="1">
    <source>
        <dbReference type="ARBA" id="ARBA00004141"/>
    </source>
</evidence>
<evidence type="ECO:0000256" key="6">
    <source>
        <dbReference type="ARBA" id="ARBA00023136"/>
    </source>
</evidence>
<evidence type="ECO:0000313" key="9">
    <source>
        <dbReference type="EMBL" id="VYU68515.1"/>
    </source>
</evidence>
<dbReference type="GO" id="GO:0005886">
    <property type="term" value="C:plasma membrane"/>
    <property type="evidence" value="ECO:0007669"/>
    <property type="project" value="TreeGrafter"/>
</dbReference>
<organism evidence="9">
    <name type="scientific">Eubacterium limosum</name>
    <dbReference type="NCBI Taxonomy" id="1736"/>
    <lineage>
        <taxon>Bacteria</taxon>
        <taxon>Bacillati</taxon>
        <taxon>Bacillota</taxon>
        <taxon>Clostridia</taxon>
        <taxon>Eubacteriales</taxon>
        <taxon>Eubacteriaceae</taxon>
        <taxon>Eubacterium</taxon>
    </lineage>
</organism>
<comment type="similarity">
    <text evidence="2 7">Belongs to the MIP/aquaporin (TC 1.A.8) family.</text>
</comment>
<dbReference type="PRINTS" id="PR00783">
    <property type="entry name" value="MINTRINSICP"/>
</dbReference>
<gene>
    <name evidence="9" type="primary">glpF</name>
    <name evidence="9" type="ORF">ELLFYP34_00749</name>
</gene>
<dbReference type="PANTHER" id="PTHR43829:SF9">
    <property type="entry name" value="AQUAPORIN-9"/>
    <property type="match status" value="1"/>
</dbReference>
<feature type="transmembrane region" description="Helical" evidence="8">
    <location>
        <begin position="217"/>
        <end position="243"/>
    </location>
</feature>
<comment type="subcellular location">
    <subcellularLocation>
        <location evidence="1">Membrane</location>
        <topology evidence="1">Multi-pass membrane protein</topology>
    </subcellularLocation>
</comment>
<dbReference type="InterPro" id="IPR050363">
    <property type="entry name" value="MIP/Aquaporin"/>
</dbReference>
<proteinExistence type="inferred from homology"/>
<keyword evidence="3 7" id="KW-0813">Transport</keyword>
<evidence type="ECO:0000256" key="2">
    <source>
        <dbReference type="ARBA" id="ARBA00006175"/>
    </source>
</evidence>
<accession>A0A6N3GVT9</accession>
<evidence type="ECO:0000256" key="4">
    <source>
        <dbReference type="ARBA" id="ARBA00022692"/>
    </source>
</evidence>
<keyword evidence="6 8" id="KW-0472">Membrane</keyword>
<dbReference type="PANTHER" id="PTHR43829">
    <property type="entry name" value="AQUAPORIN OR AQUAGLYCEROPORIN RELATED"/>
    <property type="match status" value="1"/>
</dbReference>
<dbReference type="InterPro" id="IPR023271">
    <property type="entry name" value="Aquaporin-like"/>
</dbReference>
<evidence type="ECO:0000256" key="5">
    <source>
        <dbReference type="ARBA" id="ARBA00022989"/>
    </source>
</evidence>
<evidence type="ECO:0000256" key="3">
    <source>
        <dbReference type="ARBA" id="ARBA00022448"/>
    </source>
</evidence>
<dbReference type="AlphaFoldDB" id="A0A6N3GVT9"/>
<feature type="transmembrane region" description="Helical" evidence="8">
    <location>
        <begin position="138"/>
        <end position="159"/>
    </location>
</feature>
<dbReference type="Pfam" id="PF00230">
    <property type="entry name" value="MIP"/>
    <property type="match status" value="1"/>
</dbReference>
<name>A0A6N3GVT9_EUBLI</name>
<dbReference type="NCBIfam" id="TIGR00861">
    <property type="entry name" value="MIP"/>
    <property type="match status" value="1"/>
</dbReference>
<dbReference type="EMBL" id="CACRTR010000023">
    <property type="protein sequence ID" value="VYU68515.1"/>
    <property type="molecule type" value="Genomic_DNA"/>
</dbReference>
<dbReference type="Gene3D" id="1.20.1080.10">
    <property type="entry name" value="Glycerol uptake facilitator protein"/>
    <property type="match status" value="1"/>
</dbReference>
<reference evidence="9" key="1">
    <citation type="submission" date="2019-11" db="EMBL/GenBank/DDBJ databases">
        <authorList>
            <person name="Feng L."/>
        </authorList>
    </citation>
    <scope>NUCLEOTIDE SEQUENCE</scope>
    <source>
        <strain evidence="9">ElimosumLFYP34</strain>
    </source>
</reference>
<dbReference type="SUPFAM" id="SSF81338">
    <property type="entry name" value="Aquaporin-like"/>
    <property type="match status" value="1"/>
</dbReference>
<keyword evidence="4 7" id="KW-0812">Transmembrane</keyword>
<evidence type="ECO:0000256" key="7">
    <source>
        <dbReference type="RuleBase" id="RU000477"/>
    </source>
</evidence>
<dbReference type="GO" id="GO:0015254">
    <property type="term" value="F:glycerol channel activity"/>
    <property type="evidence" value="ECO:0007669"/>
    <property type="project" value="TreeGrafter"/>
</dbReference>
<keyword evidence="5 8" id="KW-1133">Transmembrane helix</keyword>
<dbReference type="InterPro" id="IPR000425">
    <property type="entry name" value="MIP"/>
</dbReference>
<feature type="transmembrane region" description="Helical" evidence="8">
    <location>
        <begin position="43"/>
        <end position="60"/>
    </location>
</feature>
<evidence type="ECO:0000256" key="8">
    <source>
        <dbReference type="SAM" id="Phobius"/>
    </source>
</evidence>
<feature type="transmembrane region" description="Helical" evidence="8">
    <location>
        <begin position="67"/>
        <end position="84"/>
    </location>
</feature>
<feature type="transmembrane region" description="Helical" evidence="8">
    <location>
        <begin position="90"/>
        <end position="108"/>
    </location>
</feature>
<protein>
    <submittedName>
        <fullName evidence="9">Glycerol uptake facilitator protein</fullName>
    </submittedName>
</protein>
<sequence>MEVTMLSYMSEFIGTALLVLLGDGVCAAVNLEKSGFKGGGAVYIMLGWGLAVMLPAMAFGAQSGAHFNPVLTVGLAVIGAFPWAAVPGYIVAQMLGGLVGAILVWVVYRPQFAATEDADTIRGTFCTSPQVRNIPQNILCEAAATFALVFFIVAIGHAGMTNVSDVGLNYFFVYAIIMSCGFSLGGTTGFAMNPARDLSPRIAHAILPIPNKGSSDWGYALVPVVGPLIGAILGALLASAVILG</sequence>
<feature type="transmembrane region" description="Helical" evidence="8">
    <location>
        <begin position="171"/>
        <end position="192"/>
    </location>
</feature>